<keyword evidence="2" id="KW-1185">Reference proteome</keyword>
<gene>
    <name evidence="1" type="ordered locus">Fleli_2117</name>
</gene>
<accession>I4AKL4</accession>
<dbReference type="KEGG" id="fli:Fleli_2117"/>
<organism evidence="1 2">
    <name type="scientific">Bernardetia litoralis (strain ATCC 23117 / DSM 6794 / NBRC 15988 / NCIMB 1366 / Fx l1 / Sio-4)</name>
    <name type="common">Flexibacter litoralis</name>
    <dbReference type="NCBI Taxonomy" id="880071"/>
    <lineage>
        <taxon>Bacteria</taxon>
        <taxon>Pseudomonadati</taxon>
        <taxon>Bacteroidota</taxon>
        <taxon>Cytophagia</taxon>
        <taxon>Cytophagales</taxon>
        <taxon>Bernardetiaceae</taxon>
        <taxon>Bernardetia</taxon>
    </lineage>
</organism>
<dbReference type="HOGENOM" id="CLU_3373905_0_0_10"/>
<proteinExistence type="predicted"/>
<evidence type="ECO:0000313" key="2">
    <source>
        <dbReference type="Proteomes" id="UP000006054"/>
    </source>
</evidence>
<name>I4AKL4_BERLS</name>
<sequence>MVDFKEIEIELTEKKNMLENFLSKKTPNVLAFKV</sequence>
<dbReference type="EMBL" id="CP003345">
    <property type="protein sequence ID" value="AFM04499.1"/>
    <property type="molecule type" value="Genomic_DNA"/>
</dbReference>
<reference evidence="2" key="1">
    <citation type="submission" date="2012-06" db="EMBL/GenBank/DDBJ databases">
        <title>The complete genome of Flexibacter litoralis DSM 6794.</title>
        <authorList>
            <person name="Lucas S."/>
            <person name="Copeland A."/>
            <person name="Lapidus A."/>
            <person name="Glavina del Rio T."/>
            <person name="Dalin E."/>
            <person name="Tice H."/>
            <person name="Bruce D."/>
            <person name="Goodwin L."/>
            <person name="Pitluck S."/>
            <person name="Peters L."/>
            <person name="Ovchinnikova G."/>
            <person name="Lu M."/>
            <person name="Kyrpides N."/>
            <person name="Mavromatis K."/>
            <person name="Ivanova N."/>
            <person name="Brettin T."/>
            <person name="Detter J.C."/>
            <person name="Han C."/>
            <person name="Larimer F."/>
            <person name="Land M."/>
            <person name="Hauser L."/>
            <person name="Markowitz V."/>
            <person name="Cheng J.-F."/>
            <person name="Hugenholtz P."/>
            <person name="Woyke T."/>
            <person name="Wu D."/>
            <person name="Spring S."/>
            <person name="Lang E."/>
            <person name="Kopitz M."/>
            <person name="Brambilla E."/>
            <person name="Klenk H.-P."/>
            <person name="Eisen J.A."/>
        </authorList>
    </citation>
    <scope>NUCLEOTIDE SEQUENCE [LARGE SCALE GENOMIC DNA]</scope>
    <source>
        <strain evidence="2">ATCC 23117 / DSM 6794 / NBRC 15988 / NCIMB 1366 / Sio-4</strain>
    </source>
</reference>
<protein>
    <submittedName>
        <fullName evidence="1">Uncharacterized protein</fullName>
    </submittedName>
</protein>
<dbReference type="Proteomes" id="UP000006054">
    <property type="component" value="Chromosome"/>
</dbReference>
<dbReference type="STRING" id="880071.Fleli_2117"/>
<dbReference type="AlphaFoldDB" id="I4AKL4"/>
<evidence type="ECO:0000313" key="1">
    <source>
        <dbReference type="EMBL" id="AFM04499.1"/>
    </source>
</evidence>